<dbReference type="CDD" id="cd13532">
    <property type="entry name" value="PBP2_PDT_like"/>
    <property type="match status" value="1"/>
</dbReference>
<dbReference type="PIRSF" id="PIRSF001500">
    <property type="entry name" value="Chor_mut_pdt_Ppr"/>
    <property type="match status" value="1"/>
</dbReference>
<dbReference type="InterPro" id="IPR002912">
    <property type="entry name" value="ACT_dom"/>
</dbReference>
<feature type="domain" description="ACT" evidence="10">
    <location>
        <begin position="265"/>
        <end position="350"/>
    </location>
</feature>
<comment type="catalytic activity">
    <reaction evidence="7">
        <text>prephenate + H(+) = 3-phenylpyruvate + CO2 + H2O</text>
        <dbReference type="Rhea" id="RHEA:21648"/>
        <dbReference type="ChEBI" id="CHEBI:15377"/>
        <dbReference type="ChEBI" id="CHEBI:15378"/>
        <dbReference type="ChEBI" id="CHEBI:16526"/>
        <dbReference type="ChEBI" id="CHEBI:18005"/>
        <dbReference type="ChEBI" id="CHEBI:29934"/>
        <dbReference type="EC" id="4.2.1.51"/>
    </reaction>
</comment>
<evidence type="ECO:0000256" key="3">
    <source>
        <dbReference type="ARBA" id="ARBA00022605"/>
    </source>
</evidence>
<dbReference type="PROSITE" id="PS51671">
    <property type="entry name" value="ACT"/>
    <property type="match status" value="1"/>
</dbReference>
<dbReference type="PANTHER" id="PTHR21022:SF19">
    <property type="entry name" value="PREPHENATE DEHYDRATASE-RELATED"/>
    <property type="match status" value="1"/>
</dbReference>
<dbReference type="EC" id="4.2.1.51" evidence="2"/>
<dbReference type="Proteomes" id="UP001275084">
    <property type="component" value="Unassembled WGS sequence"/>
</dbReference>
<dbReference type="SUPFAM" id="SSF53850">
    <property type="entry name" value="Periplasmic binding protein-like II"/>
    <property type="match status" value="2"/>
</dbReference>
<dbReference type="FunFam" id="3.40.190.10:FF:000034">
    <property type="entry name" value="Chorismate mutase/prephenate dehydratase"/>
    <property type="match status" value="1"/>
</dbReference>
<dbReference type="InterPro" id="IPR001086">
    <property type="entry name" value="Preph_deHydtase"/>
</dbReference>
<comment type="caution">
    <text evidence="11">The sequence shown here is derived from an EMBL/GenBank/DDBJ whole genome shotgun (WGS) entry which is preliminary data.</text>
</comment>
<dbReference type="Gene3D" id="3.30.70.260">
    <property type="match status" value="1"/>
</dbReference>
<comment type="pathway">
    <text evidence="1">Amino-acid biosynthesis; L-phenylalanine biosynthesis; phenylpyruvate from prephenate: step 1/1.</text>
</comment>
<proteinExistence type="predicted"/>
<dbReference type="PROSITE" id="PS51171">
    <property type="entry name" value="PREPHENATE_DEHYDR_3"/>
    <property type="match status" value="1"/>
</dbReference>
<keyword evidence="3" id="KW-0028">Amino-acid biosynthesis</keyword>
<feature type="compositionally biased region" description="Polar residues" evidence="8">
    <location>
        <begin position="120"/>
        <end position="138"/>
    </location>
</feature>
<evidence type="ECO:0000313" key="12">
    <source>
        <dbReference type="Proteomes" id="UP001275084"/>
    </source>
</evidence>
<accession>A0AAJ0HMU8</accession>
<dbReference type="SUPFAM" id="SSF55021">
    <property type="entry name" value="ACT-like"/>
    <property type="match status" value="1"/>
</dbReference>
<evidence type="ECO:0000256" key="1">
    <source>
        <dbReference type="ARBA" id="ARBA00004741"/>
    </source>
</evidence>
<dbReference type="EMBL" id="JAUIQD010000003">
    <property type="protein sequence ID" value="KAK3357648.1"/>
    <property type="molecule type" value="Genomic_DNA"/>
</dbReference>
<gene>
    <name evidence="11" type="ORF">B0T25DRAFT_476476</name>
</gene>
<name>A0AAJ0HMU8_9PEZI</name>
<evidence type="ECO:0000259" key="9">
    <source>
        <dbReference type="PROSITE" id="PS51171"/>
    </source>
</evidence>
<dbReference type="PANTHER" id="PTHR21022">
    <property type="entry name" value="PREPHENATE DEHYDRATASE P PROTEIN"/>
    <property type="match status" value="1"/>
</dbReference>
<dbReference type="GO" id="GO:0005737">
    <property type="term" value="C:cytoplasm"/>
    <property type="evidence" value="ECO:0007669"/>
    <property type="project" value="TreeGrafter"/>
</dbReference>
<evidence type="ECO:0000256" key="5">
    <source>
        <dbReference type="ARBA" id="ARBA00023222"/>
    </source>
</evidence>
<evidence type="ECO:0000256" key="8">
    <source>
        <dbReference type="SAM" id="MobiDB-lite"/>
    </source>
</evidence>
<keyword evidence="4" id="KW-0057">Aromatic amino acid biosynthesis</keyword>
<keyword evidence="6" id="KW-0456">Lyase</keyword>
<dbReference type="CDD" id="cd04905">
    <property type="entry name" value="ACT_CM-PDT"/>
    <property type="match status" value="1"/>
</dbReference>
<evidence type="ECO:0000256" key="4">
    <source>
        <dbReference type="ARBA" id="ARBA00023141"/>
    </source>
</evidence>
<dbReference type="InterPro" id="IPR008242">
    <property type="entry name" value="Chor_mutase/pphenate_deHydtase"/>
</dbReference>
<dbReference type="InterPro" id="IPR045865">
    <property type="entry name" value="ACT-like_dom_sf"/>
</dbReference>
<evidence type="ECO:0000256" key="7">
    <source>
        <dbReference type="ARBA" id="ARBA00047848"/>
    </source>
</evidence>
<organism evidence="11 12">
    <name type="scientific">Lasiosphaeria hispida</name>
    <dbReference type="NCBI Taxonomy" id="260671"/>
    <lineage>
        <taxon>Eukaryota</taxon>
        <taxon>Fungi</taxon>
        <taxon>Dikarya</taxon>
        <taxon>Ascomycota</taxon>
        <taxon>Pezizomycotina</taxon>
        <taxon>Sordariomycetes</taxon>
        <taxon>Sordariomycetidae</taxon>
        <taxon>Sordariales</taxon>
        <taxon>Lasiosphaeriaceae</taxon>
        <taxon>Lasiosphaeria</taxon>
    </lineage>
</organism>
<reference evidence="11" key="1">
    <citation type="journal article" date="2023" name="Mol. Phylogenet. Evol.">
        <title>Genome-scale phylogeny and comparative genomics of the fungal order Sordariales.</title>
        <authorList>
            <person name="Hensen N."/>
            <person name="Bonometti L."/>
            <person name="Westerberg I."/>
            <person name="Brannstrom I.O."/>
            <person name="Guillou S."/>
            <person name="Cros-Aarteil S."/>
            <person name="Calhoun S."/>
            <person name="Haridas S."/>
            <person name="Kuo A."/>
            <person name="Mondo S."/>
            <person name="Pangilinan J."/>
            <person name="Riley R."/>
            <person name="LaButti K."/>
            <person name="Andreopoulos B."/>
            <person name="Lipzen A."/>
            <person name="Chen C."/>
            <person name="Yan M."/>
            <person name="Daum C."/>
            <person name="Ng V."/>
            <person name="Clum A."/>
            <person name="Steindorff A."/>
            <person name="Ohm R.A."/>
            <person name="Martin F."/>
            <person name="Silar P."/>
            <person name="Natvig D.O."/>
            <person name="Lalanne C."/>
            <person name="Gautier V."/>
            <person name="Ament-Velasquez S.L."/>
            <person name="Kruys A."/>
            <person name="Hutchinson M.I."/>
            <person name="Powell A.J."/>
            <person name="Barry K."/>
            <person name="Miller A.N."/>
            <person name="Grigoriev I.V."/>
            <person name="Debuchy R."/>
            <person name="Gladieux P."/>
            <person name="Hiltunen Thoren M."/>
            <person name="Johannesson H."/>
        </authorList>
    </citation>
    <scope>NUCLEOTIDE SEQUENCE</scope>
    <source>
        <strain evidence="11">CBS 955.72</strain>
    </source>
</reference>
<dbReference type="GO" id="GO:0004664">
    <property type="term" value="F:prephenate dehydratase activity"/>
    <property type="evidence" value="ECO:0007669"/>
    <property type="project" value="UniProtKB-EC"/>
</dbReference>
<sequence length="350" mass="37926">MTEITTMTTEGQPGEDVRKQVAFLGPFSSYSHQATKMAFPGQGWELIPTETIKEVFDAVQSGRTPFGVVPFENSTHGTVTFTLDGLADRTSAYADVAVCAEVYLDVHHFLLGHLPPPEPTSTTNGTGIQSPGTSTPTAANPDPLRPHPRARPLVSLKHITRVYSHPQAFGQTAAFLATYLRGVDIVDVSSTSRAAAMAAADASGTSAAIAGEIAGEANGLGVLARCIEDREDNVTRFFVIRREDDGEKGGGQGGEEYAGRYKSLVSFTVPHRTPGALADVLDAFRRAELNLTSINSLPSLDAPFQYLFFVEFEGSRFHDPEGRVRGVFEVLEKVAQRWRWLGSWGNQRRG</sequence>
<protein>
    <recommendedName>
        <fullName evidence="2">prephenate dehydratase</fullName>
        <ecNumber evidence="2">4.2.1.51</ecNumber>
    </recommendedName>
</protein>
<evidence type="ECO:0000313" key="11">
    <source>
        <dbReference type="EMBL" id="KAK3357648.1"/>
    </source>
</evidence>
<dbReference type="AlphaFoldDB" id="A0AAJ0HMU8"/>
<dbReference type="GO" id="GO:0009094">
    <property type="term" value="P:L-phenylalanine biosynthetic process"/>
    <property type="evidence" value="ECO:0007669"/>
    <property type="project" value="UniProtKB-KW"/>
</dbReference>
<evidence type="ECO:0000256" key="6">
    <source>
        <dbReference type="ARBA" id="ARBA00023239"/>
    </source>
</evidence>
<dbReference type="Pfam" id="PF00800">
    <property type="entry name" value="PDT"/>
    <property type="match status" value="2"/>
</dbReference>
<dbReference type="Gene3D" id="3.40.190.10">
    <property type="entry name" value="Periplasmic binding protein-like II"/>
    <property type="match status" value="2"/>
</dbReference>
<keyword evidence="5" id="KW-0584">Phenylalanine biosynthesis</keyword>
<evidence type="ECO:0000256" key="2">
    <source>
        <dbReference type="ARBA" id="ARBA00013147"/>
    </source>
</evidence>
<feature type="domain" description="Prephenate dehydratase" evidence="9">
    <location>
        <begin position="20"/>
        <end position="242"/>
    </location>
</feature>
<reference evidence="11" key="2">
    <citation type="submission" date="2023-06" db="EMBL/GenBank/DDBJ databases">
        <authorList>
            <consortium name="Lawrence Berkeley National Laboratory"/>
            <person name="Haridas S."/>
            <person name="Hensen N."/>
            <person name="Bonometti L."/>
            <person name="Westerberg I."/>
            <person name="Brannstrom I.O."/>
            <person name="Guillou S."/>
            <person name="Cros-Aarteil S."/>
            <person name="Calhoun S."/>
            <person name="Kuo A."/>
            <person name="Mondo S."/>
            <person name="Pangilinan J."/>
            <person name="Riley R."/>
            <person name="Labutti K."/>
            <person name="Andreopoulos B."/>
            <person name="Lipzen A."/>
            <person name="Chen C."/>
            <person name="Yanf M."/>
            <person name="Daum C."/>
            <person name="Ng V."/>
            <person name="Clum A."/>
            <person name="Steindorff A."/>
            <person name="Ohm R."/>
            <person name="Martin F."/>
            <person name="Silar P."/>
            <person name="Natvig D."/>
            <person name="Lalanne C."/>
            <person name="Gautier V."/>
            <person name="Ament-Velasquez S.L."/>
            <person name="Kruys A."/>
            <person name="Hutchinson M.I."/>
            <person name="Powell A.J."/>
            <person name="Barry K."/>
            <person name="Miller A.N."/>
            <person name="Grigoriev I.V."/>
            <person name="Debuchy R."/>
            <person name="Gladieux P."/>
            <person name="Thoren M.H."/>
            <person name="Johannesson H."/>
        </authorList>
    </citation>
    <scope>NUCLEOTIDE SEQUENCE</scope>
    <source>
        <strain evidence="11">CBS 955.72</strain>
    </source>
</reference>
<keyword evidence="12" id="KW-1185">Reference proteome</keyword>
<evidence type="ECO:0000259" key="10">
    <source>
        <dbReference type="PROSITE" id="PS51671"/>
    </source>
</evidence>
<feature type="region of interest" description="Disordered" evidence="8">
    <location>
        <begin position="115"/>
        <end position="150"/>
    </location>
</feature>